<keyword evidence="6" id="KW-0694">RNA-binding</keyword>
<evidence type="ECO:0000256" key="6">
    <source>
        <dbReference type="ARBA" id="ARBA00022884"/>
    </source>
</evidence>
<dbReference type="GO" id="GO:0004519">
    <property type="term" value="F:endonuclease activity"/>
    <property type="evidence" value="ECO:0007669"/>
    <property type="project" value="UniProtKB-KW"/>
</dbReference>
<keyword evidence="3" id="KW-0540">Nuclease</keyword>
<dbReference type="SUPFAM" id="SSF54786">
    <property type="entry name" value="YcfA/nrd intein domain"/>
    <property type="match status" value="1"/>
</dbReference>
<sequence length="72" mass="7977">MSSREVFPKNVIKALQKIGFIIVNKKGSHFRLGRSDGRRVTIAVHPKPLALGTLGSILRQAGITRKELDELL</sequence>
<accession>A0A1F5WNT7</accession>
<dbReference type="EMBL" id="MFHT01000021">
    <property type="protein sequence ID" value="OGF77323.1"/>
    <property type="molecule type" value="Genomic_DNA"/>
</dbReference>
<protein>
    <recommendedName>
        <fullName evidence="10">Addiction module toxin, HicA family</fullName>
    </recommendedName>
</protein>
<proteinExistence type="inferred from homology"/>
<comment type="caution">
    <text evidence="8">The sequence shown here is derived from an EMBL/GenBank/DDBJ whole genome shotgun (WGS) entry which is preliminary data.</text>
</comment>
<evidence type="ECO:0000256" key="7">
    <source>
        <dbReference type="ARBA" id="ARBA00023016"/>
    </source>
</evidence>
<evidence type="ECO:0000256" key="4">
    <source>
        <dbReference type="ARBA" id="ARBA00022759"/>
    </source>
</evidence>
<evidence type="ECO:0000313" key="8">
    <source>
        <dbReference type="EMBL" id="OGF77323.1"/>
    </source>
</evidence>
<dbReference type="Pfam" id="PF07927">
    <property type="entry name" value="HicA_toxin"/>
    <property type="match status" value="1"/>
</dbReference>
<evidence type="ECO:0000256" key="1">
    <source>
        <dbReference type="ARBA" id="ARBA00006620"/>
    </source>
</evidence>
<evidence type="ECO:0000313" key="9">
    <source>
        <dbReference type="Proteomes" id="UP000177723"/>
    </source>
</evidence>
<dbReference type="InterPro" id="IPR012933">
    <property type="entry name" value="HicA_mRNA_interferase"/>
</dbReference>
<name>A0A1F5WNT7_9BACT</name>
<evidence type="ECO:0000256" key="3">
    <source>
        <dbReference type="ARBA" id="ARBA00022722"/>
    </source>
</evidence>
<keyword evidence="2" id="KW-1277">Toxin-antitoxin system</keyword>
<evidence type="ECO:0000256" key="5">
    <source>
        <dbReference type="ARBA" id="ARBA00022801"/>
    </source>
</evidence>
<gene>
    <name evidence="8" type="ORF">A3F23_03430</name>
</gene>
<dbReference type="Proteomes" id="UP000177723">
    <property type="component" value="Unassembled WGS sequence"/>
</dbReference>
<dbReference type="Gene3D" id="3.30.920.30">
    <property type="entry name" value="Hypothetical protein"/>
    <property type="match status" value="1"/>
</dbReference>
<keyword evidence="4" id="KW-0255">Endonuclease</keyword>
<dbReference type="GO" id="GO:0016787">
    <property type="term" value="F:hydrolase activity"/>
    <property type="evidence" value="ECO:0007669"/>
    <property type="project" value="UniProtKB-KW"/>
</dbReference>
<keyword evidence="5" id="KW-0378">Hydrolase</keyword>
<comment type="similarity">
    <text evidence="1">Belongs to the HicA mRNA interferase family.</text>
</comment>
<keyword evidence="7" id="KW-0346">Stress response</keyword>
<evidence type="ECO:0008006" key="10">
    <source>
        <dbReference type="Google" id="ProtNLM"/>
    </source>
</evidence>
<dbReference type="AlphaFoldDB" id="A0A1F5WNT7"/>
<organism evidence="8 9">
    <name type="scientific">Candidatus Giovannonibacteria bacterium RIFCSPHIGHO2_12_FULL_43_15</name>
    <dbReference type="NCBI Taxonomy" id="1798341"/>
    <lineage>
        <taxon>Bacteria</taxon>
        <taxon>Candidatus Giovannoniibacteriota</taxon>
    </lineage>
</organism>
<dbReference type="InterPro" id="IPR038570">
    <property type="entry name" value="HicA_sf"/>
</dbReference>
<evidence type="ECO:0000256" key="2">
    <source>
        <dbReference type="ARBA" id="ARBA00022649"/>
    </source>
</evidence>
<reference evidence="8 9" key="1">
    <citation type="journal article" date="2016" name="Nat. Commun.">
        <title>Thousands of microbial genomes shed light on interconnected biogeochemical processes in an aquifer system.</title>
        <authorList>
            <person name="Anantharaman K."/>
            <person name="Brown C.T."/>
            <person name="Hug L.A."/>
            <person name="Sharon I."/>
            <person name="Castelle C.J."/>
            <person name="Probst A.J."/>
            <person name="Thomas B.C."/>
            <person name="Singh A."/>
            <person name="Wilkins M.J."/>
            <person name="Karaoz U."/>
            <person name="Brodie E.L."/>
            <person name="Williams K.H."/>
            <person name="Hubbard S.S."/>
            <person name="Banfield J.F."/>
        </authorList>
    </citation>
    <scope>NUCLEOTIDE SEQUENCE [LARGE SCALE GENOMIC DNA]</scope>
</reference>
<dbReference type="GO" id="GO:0003729">
    <property type="term" value="F:mRNA binding"/>
    <property type="evidence" value="ECO:0007669"/>
    <property type="project" value="InterPro"/>
</dbReference>